<proteinExistence type="inferred from homology"/>
<dbReference type="EMBL" id="BRYA01000181">
    <property type="protein sequence ID" value="GMI42753.1"/>
    <property type="molecule type" value="Genomic_DNA"/>
</dbReference>
<dbReference type="PANTHER" id="PTHR11259">
    <property type="entry name" value="RAS-RELATED GTP BINDING RAG/GTR YEAST"/>
    <property type="match status" value="1"/>
</dbReference>
<feature type="region of interest" description="Disordered" evidence="4">
    <location>
        <begin position="1"/>
        <end position="29"/>
    </location>
</feature>
<dbReference type="GO" id="GO:1990131">
    <property type="term" value="C:Gtr1-Gtr2 GTPase complex"/>
    <property type="evidence" value="ECO:0007669"/>
    <property type="project" value="TreeGrafter"/>
</dbReference>
<evidence type="ECO:0000256" key="1">
    <source>
        <dbReference type="ARBA" id="ARBA00007756"/>
    </source>
</evidence>
<accession>A0A9W7GE73</accession>
<dbReference type="InterPro" id="IPR027417">
    <property type="entry name" value="P-loop_NTPase"/>
</dbReference>
<keyword evidence="2" id="KW-0547">Nucleotide-binding</keyword>
<comment type="similarity">
    <text evidence="1">Belongs to the GTR/RAG GTP-binding protein family.</text>
</comment>
<dbReference type="SUPFAM" id="SSF52540">
    <property type="entry name" value="P-loop containing nucleoside triphosphate hydrolases"/>
    <property type="match status" value="1"/>
</dbReference>
<evidence type="ECO:0008006" key="7">
    <source>
        <dbReference type="Google" id="ProtNLM"/>
    </source>
</evidence>
<evidence type="ECO:0000256" key="4">
    <source>
        <dbReference type="SAM" id="MobiDB-lite"/>
    </source>
</evidence>
<evidence type="ECO:0000256" key="3">
    <source>
        <dbReference type="ARBA" id="ARBA00023134"/>
    </source>
</evidence>
<dbReference type="Proteomes" id="UP001165065">
    <property type="component" value="Unassembled WGS sequence"/>
</dbReference>
<reference evidence="6" key="1">
    <citation type="journal article" date="2023" name="Commun. Biol.">
        <title>Genome analysis of Parmales, the sister group of diatoms, reveals the evolutionary specialization of diatoms from phago-mixotrophs to photoautotrophs.</title>
        <authorList>
            <person name="Ban H."/>
            <person name="Sato S."/>
            <person name="Yoshikawa S."/>
            <person name="Yamada K."/>
            <person name="Nakamura Y."/>
            <person name="Ichinomiya M."/>
            <person name="Sato N."/>
            <person name="Blanc-Mathieu R."/>
            <person name="Endo H."/>
            <person name="Kuwata A."/>
            <person name="Ogata H."/>
        </authorList>
    </citation>
    <scope>NUCLEOTIDE SEQUENCE [LARGE SCALE GENOMIC DNA]</scope>
</reference>
<dbReference type="GO" id="GO:0005634">
    <property type="term" value="C:nucleus"/>
    <property type="evidence" value="ECO:0007669"/>
    <property type="project" value="TreeGrafter"/>
</dbReference>
<dbReference type="PANTHER" id="PTHR11259:SF2">
    <property type="entry name" value="GH16429P"/>
    <property type="match status" value="1"/>
</dbReference>
<dbReference type="GO" id="GO:1904263">
    <property type="term" value="P:positive regulation of TORC1 signaling"/>
    <property type="evidence" value="ECO:0007669"/>
    <property type="project" value="TreeGrafter"/>
</dbReference>
<keyword evidence="6" id="KW-1185">Reference proteome</keyword>
<feature type="compositionally biased region" description="Gly residues" evidence="4">
    <location>
        <begin position="307"/>
        <end position="326"/>
    </location>
</feature>
<protein>
    <recommendedName>
        <fullName evidence="7">GTP-binding protein</fullName>
    </recommendedName>
</protein>
<dbReference type="Gene3D" id="3.40.50.300">
    <property type="entry name" value="P-loop containing nucleotide triphosphate hydrolases"/>
    <property type="match status" value="1"/>
</dbReference>
<comment type="caution">
    <text evidence="5">The sequence shown here is derived from an EMBL/GenBank/DDBJ whole genome shotgun (WGS) entry which is preliminary data.</text>
</comment>
<feature type="compositionally biased region" description="Gly residues" evidence="4">
    <location>
        <begin position="280"/>
        <end position="301"/>
    </location>
</feature>
<evidence type="ECO:0000313" key="5">
    <source>
        <dbReference type="EMBL" id="GMI42753.1"/>
    </source>
</evidence>
<name>A0A9W7GE73_9STRA</name>
<dbReference type="GO" id="GO:0005764">
    <property type="term" value="C:lysosome"/>
    <property type="evidence" value="ECO:0007669"/>
    <property type="project" value="TreeGrafter"/>
</dbReference>
<evidence type="ECO:0000256" key="2">
    <source>
        <dbReference type="ARBA" id="ARBA00022741"/>
    </source>
</evidence>
<dbReference type="GO" id="GO:0009267">
    <property type="term" value="P:cellular response to starvation"/>
    <property type="evidence" value="ECO:0007669"/>
    <property type="project" value="TreeGrafter"/>
</dbReference>
<dbReference type="InterPro" id="IPR006762">
    <property type="entry name" value="Gtr1_RagA"/>
</dbReference>
<dbReference type="GO" id="GO:0010507">
    <property type="term" value="P:negative regulation of autophagy"/>
    <property type="evidence" value="ECO:0007669"/>
    <property type="project" value="TreeGrafter"/>
</dbReference>
<gene>
    <name evidence="5" type="ORF">TrCOL_g3807</name>
</gene>
<dbReference type="GO" id="GO:0005525">
    <property type="term" value="F:GTP binding"/>
    <property type="evidence" value="ECO:0007669"/>
    <property type="project" value="UniProtKB-KW"/>
</dbReference>
<feature type="region of interest" description="Disordered" evidence="4">
    <location>
        <begin position="280"/>
        <end position="330"/>
    </location>
</feature>
<evidence type="ECO:0000313" key="6">
    <source>
        <dbReference type="Proteomes" id="UP001165065"/>
    </source>
</evidence>
<sequence length="403" mass="43532">MSQKHPNINPNTHPNSSSSGGRATDNSSLPRVLLFGPRRSGKSSISQVVFNKMSPHETLFRLEGNSELDIMTVDNNALAQFEIYDFPGSYMQSSPPERDASIFCNSSGAGVVIIFVLDAQDEPYDVVLTSLVQILRRGTRVNPHLKAHVFINKVDGELFLSEEAKYDCRRDVVSLVQEEMAEYDMEDVEVTYFLTSIYDHSVFEAFSKVTQKLVPTLPTIESLCNVLVGRCNMEKVFLFDVVSKLYISTDSSPVDAVSYELCSDMIDVVMDVSGIYGGGGDEEGGVGGDEGGAEGGGWIEGGEGEGGEGGGEGEGWMEGGSGGGGSTAQPASAYYDESSSSCIHLSNGIVLYLKEVSPMLALVCLTREEEFVKRGLLDWNLAVFKKGMEKLIGVINESKKGGV</sequence>
<dbReference type="OrthoDB" id="26136at2759"/>
<dbReference type="GO" id="GO:0003924">
    <property type="term" value="F:GTPase activity"/>
    <property type="evidence" value="ECO:0007669"/>
    <property type="project" value="TreeGrafter"/>
</dbReference>
<keyword evidence="3" id="KW-0342">GTP-binding</keyword>
<dbReference type="Gene3D" id="3.30.450.190">
    <property type="match status" value="1"/>
</dbReference>
<organism evidence="5 6">
    <name type="scientific">Triparma columacea</name>
    <dbReference type="NCBI Taxonomy" id="722753"/>
    <lineage>
        <taxon>Eukaryota</taxon>
        <taxon>Sar</taxon>
        <taxon>Stramenopiles</taxon>
        <taxon>Ochrophyta</taxon>
        <taxon>Bolidophyceae</taxon>
        <taxon>Parmales</taxon>
        <taxon>Triparmaceae</taxon>
        <taxon>Triparma</taxon>
    </lineage>
</organism>
<dbReference type="Pfam" id="PF04670">
    <property type="entry name" value="Gtr1_RagA"/>
    <property type="match status" value="1"/>
</dbReference>
<dbReference type="AlphaFoldDB" id="A0A9W7GE73"/>